<keyword evidence="3" id="KW-0804">Transcription</keyword>
<proteinExistence type="predicted"/>
<dbReference type="SUPFAM" id="SSF53822">
    <property type="entry name" value="Periplasmic binding protein-like I"/>
    <property type="match status" value="1"/>
</dbReference>
<name>A0ABV9FK35_9BACL</name>
<feature type="domain" description="HTH lacI-type" evidence="4">
    <location>
        <begin position="3"/>
        <end position="57"/>
    </location>
</feature>
<keyword evidence="2 5" id="KW-0238">DNA-binding</keyword>
<gene>
    <name evidence="5" type="ORF">ACFO3S_19860</name>
</gene>
<dbReference type="InterPro" id="IPR046335">
    <property type="entry name" value="LacI/GalR-like_sensor"/>
</dbReference>
<dbReference type="Pfam" id="PF13377">
    <property type="entry name" value="Peripla_BP_3"/>
    <property type="match status" value="1"/>
</dbReference>
<dbReference type="PROSITE" id="PS50932">
    <property type="entry name" value="HTH_LACI_2"/>
    <property type="match status" value="1"/>
</dbReference>
<dbReference type="CDD" id="cd06267">
    <property type="entry name" value="PBP1_LacI_sugar_binding-like"/>
    <property type="match status" value="1"/>
</dbReference>
<dbReference type="InterPro" id="IPR028082">
    <property type="entry name" value="Peripla_BP_I"/>
</dbReference>
<dbReference type="Gene3D" id="1.10.260.40">
    <property type="entry name" value="lambda repressor-like DNA-binding domains"/>
    <property type="match status" value="1"/>
</dbReference>
<comment type="caution">
    <text evidence="5">The sequence shown here is derived from an EMBL/GenBank/DDBJ whole genome shotgun (WGS) entry which is preliminary data.</text>
</comment>
<protein>
    <submittedName>
        <fullName evidence="5">LacI family DNA-binding transcriptional regulator</fullName>
    </submittedName>
</protein>
<accession>A0ABV9FK35</accession>
<organism evidence="5 6">
    <name type="scientific">Cohnella hongkongensis</name>
    <dbReference type="NCBI Taxonomy" id="178337"/>
    <lineage>
        <taxon>Bacteria</taxon>
        <taxon>Bacillati</taxon>
        <taxon>Bacillota</taxon>
        <taxon>Bacilli</taxon>
        <taxon>Bacillales</taxon>
        <taxon>Paenibacillaceae</taxon>
        <taxon>Cohnella</taxon>
    </lineage>
</organism>
<keyword evidence="6" id="KW-1185">Reference proteome</keyword>
<evidence type="ECO:0000256" key="2">
    <source>
        <dbReference type="ARBA" id="ARBA00023125"/>
    </source>
</evidence>
<dbReference type="Proteomes" id="UP001596028">
    <property type="component" value="Unassembled WGS sequence"/>
</dbReference>
<reference evidence="6" key="1">
    <citation type="journal article" date="2019" name="Int. J. Syst. Evol. Microbiol.">
        <title>The Global Catalogue of Microorganisms (GCM) 10K type strain sequencing project: providing services to taxonomists for standard genome sequencing and annotation.</title>
        <authorList>
            <consortium name="The Broad Institute Genomics Platform"/>
            <consortium name="The Broad Institute Genome Sequencing Center for Infectious Disease"/>
            <person name="Wu L."/>
            <person name="Ma J."/>
        </authorList>
    </citation>
    <scope>NUCLEOTIDE SEQUENCE [LARGE SCALE GENOMIC DNA]</scope>
    <source>
        <strain evidence="6">CCUG 49571</strain>
    </source>
</reference>
<dbReference type="RefSeq" id="WP_378099660.1">
    <property type="nucleotide sequence ID" value="NZ_JBHSEP010000017.1"/>
</dbReference>
<evidence type="ECO:0000256" key="3">
    <source>
        <dbReference type="ARBA" id="ARBA00023163"/>
    </source>
</evidence>
<dbReference type="SUPFAM" id="SSF47413">
    <property type="entry name" value="lambda repressor-like DNA-binding domains"/>
    <property type="match status" value="1"/>
</dbReference>
<dbReference type="InterPro" id="IPR010982">
    <property type="entry name" value="Lambda_DNA-bd_dom_sf"/>
</dbReference>
<sequence>MSVTFKDVAKELGVSASTISKAINDRPGVSEDLRKRILQALDEKNLRPKQRIGGLVKEAGVSITLLVRINQSVKTDPFYALITEAISAELQNHRCSPLYNVMHERRLEPEAFHEMFESGSISGAIMVGADFDVELLEQVARLGVPVVTVDNQYDGFGSVNTDNCAGAMDATRHLIELGHRNIIFLSGPLDHKSIQQRYKGYLDGLSEGRGGSPIFIECEGVSVDDGYDAIRSCSHGDFTAVFAANDKLAIGAIKALKEKGKRIPEDISVVGFDDIEWALHTEPPLTTVRTAKHQLGALAAQLLMHQMNGNEEFHAVNITVAAKLITRGSTAPVKIRKN</sequence>
<dbReference type="GO" id="GO:0003677">
    <property type="term" value="F:DNA binding"/>
    <property type="evidence" value="ECO:0007669"/>
    <property type="project" value="UniProtKB-KW"/>
</dbReference>
<evidence type="ECO:0000259" key="4">
    <source>
        <dbReference type="PROSITE" id="PS50932"/>
    </source>
</evidence>
<dbReference type="EMBL" id="JBHSEP010000017">
    <property type="protein sequence ID" value="MFC4600509.1"/>
    <property type="molecule type" value="Genomic_DNA"/>
</dbReference>
<dbReference type="Gene3D" id="3.40.50.2300">
    <property type="match status" value="2"/>
</dbReference>
<keyword evidence="1" id="KW-0805">Transcription regulation</keyword>
<dbReference type="InterPro" id="IPR000843">
    <property type="entry name" value="HTH_LacI"/>
</dbReference>
<dbReference type="Pfam" id="PF00356">
    <property type="entry name" value="LacI"/>
    <property type="match status" value="1"/>
</dbReference>
<dbReference type="CDD" id="cd01392">
    <property type="entry name" value="HTH_LacI"/>
    <property type="match status" value="1"/>
</dbReference>
<evidence type="ECO:0000256" key="1">
    <source>
        <dbReference type="ARBA" id="ARBA00023015"/>
    </source>
</evidence>
<evidence type="ECO:0000313" key="6">
    <source>
        <dbReference type="Proteomes" id="UP001596028"/>
    </source>
</evidence>
<evidence type="ECO:0000313" key="5">
    <source>
        <dbReference type="EMBL" id="MFC4600509.1"/>
    </source>
</evidence>
<dbReference type="PANTHER" id="PTHR30146">
    <property type="entry name" value="LACI-RELATED TRANSCRIPTIONAL REPRESSOR"/>
    <property type="match status" value="1"/>
</dbReference>
<dbReference type="SMART" id="SM00354">
    <property type="entry name" value="HTH_LACI"/>
    <property type="match status" value="1"/>
</dbReference>
<dbReference type="PANTHER" id="PTHR30146:SF109">
    <property type="entry name" value="HTH-TYPE TRANSCRIPTIONAL REGULATOR GALS"/>
    <property type="match status" value="1"/>
</dbReference>